<evidence type="ECO:0000256" key="2">
    <source>
        <dbReference type="ARBA" id="ARBA00006727"/>
    </source>
</evidence>
<dbReference type="Pfam" id="PF07690">
    <property type="entry name" value="MFS_1"/>
    <property type="match status" value="1"/>
</dbReference>
<feature type="transmembrane region" description="Helical" evidence="4">
    <location>
        <begin position="295"/>
        <end position="315"/>
    </location>
</feature>
<reference evidence="5" key="1">
    <citation type="journal article" date="2020" name="Stud. Mycol.">
        <title>101 Dothideomycetes genomes: a test case for predicting lifestyles and emergence of pathogens.</title>
        <authorList>
            <person name="Haridas S."/>
            <person name="Albert R."/>
            <person name="Binder M."/>
            <person name="Bloem J."/>
            <person name="Labutti K."/>
            <person name="Salamov A."/>
            <person name="Andreopoulos B."/>
            <person name="Baker S."/>
            <person name="Barry K."/>
            <person name="Bills G."/>
            <person name="Bluhm B."/>
            <person name="Cannon C."/>
            <person name="Castanera R."/>
            <person name="Culley D."/>
            <person name="Daum C."/>
            <person name="Ezra D."/>
            <person name="Gonzalez J."/>
            <person name="Henrissat B."/>
            <person name="Kuo A."/>
            <person name="Liang C."/>
            <person name="Lipzen A."/>
            <person name="Lutzoni F."/>
            <person name="Magnuson J."/>
            <person name="Mondo S."/>
            <person name="Nolan M."/>
            <person name="Ohm R."/>
            <person name="Pangilinan J."/>
            <person name="Park H.-J."/>
            <person name="Ramirez L."/>
            <person name="Alfaro M."/>
            <person name="Sun H."/>
            <person name="Tritt A."/>
            <person name="Yoshinaga Y."/>
            <person name="Zwiers L.-H."/>
            <person name="Turgeon B."/>
            <person name="Goodwin S."/>
            <person name="Spatafora J."/>
            <person name="Crous P."/>
            <person name="Grigoriev I."/>
        </authorList>
    </citation>
    <scope>NUCLEOTIDE SEQUENCE</scope>
    <source>
        <strain evidence="5">CBS 122681</strain>
    </source>
</reference>
<dbReference type="PANTHER" id="PTHR11360">
    <property type="entry name" value="MONOCARBOXYLATE TRANSPORTER"/>
    <property type="match status" value="1"/>
</dbReference>
<dbReference type="AlphaFoldDB" id="A0A6A6T954"/>
<gene>
    <name evidence="5" type="ORF">K491DRAFT_598916</name>
</gene>
<proteinExistence type="inferred from homology"/>
<dbReference type="SUPFAM" id="SSF103473">
    <property type="entry name" value="MFS general substrate transporter"/>
    <property type="match status" value="1"/>
</dbReference>
<dbReference type="EMBL" id="MU004350">
    <property type="protein sequence ID" value="KAF2655388.1"/>
    <property type="molecule type" value="Genomic_DNA"/>
</dbReference>
<name>A0A6A6T954_9PLEO</name>
<dbReference type="Gene3D" id="1.20.1250.20">
    <property type="entry name" value="MFS general substrate transporter like domains"/>
    <property type="match status" value="1"/>
</dbReference>
<keyword evidence="4" id="KW-0812">Transmembrane</keyword>
<dbReference type="Proteomes" id="UP000799324">
    <property type="component" value="Unassembled WGS sequence"/>
</dbReference>
<keyword evidence="4" id="KW-1133">Transmembrane helix</keyword>
<evidence type="ECO:0000256" key="1">
    <source>
        <dbReference type="ARBA" id="ARBA00004141"/>
    </source>
</evidence>
<dbReference type="InterPro" id="IPR050327">
    <property type="entry name" value="Proton-linked_MCT"/>
</dbReference>
<feature type="transmembrane region" description="Helical" evidence="4">
    <location>
        <begin position="219"/>
        <end position="239"/>
    </location>
</feature>
<evidence type="ECO:0000313" key="6">
    <source>
        <dbReference type="Proteomes" id="UP000799324"/>
    </source>
</evidence>
<keyword evidence="4" id="KW-0472">Membrane</keyword>
<feature type="transmembrane region" description="Helical" evidence="4">
    <location>
        <begin position="390"/>
        <end position="412"/>
    </location>
</feature>
<feature type="transmembrane region" description="Helical" evidence="4">
    <location>
        <begin position="187"/>
        <end position="207"/>
    </location>
</feature>
<feature type="region of interest" description="Disordered" evidence="3">
    <location>
        <begin position="1"/>
        <end position="32"/>
    </location>
</feature>
<dbReference type="GO" id="GO:0016020">
    <property type="term" value="C:membrane"/>
    <property type="evidence" value="ECO:0007669"/>
    <property type="project" value="UniProtKB-SubCell"/>
</dbReference>
<feature type="transmembrane region" description="Helical" evidence="4">
    <location>
        <begin position="127"/>
        <end position="146"/>
    </location>
</feature>
<feature type="transmembrane region" description="Helical" evidence="4">
    <location>
        <begin position="327"/>
        <end position="347"/>
    </location>
</feature>
<feature type="transmembrane region" description="Helical" evidence="4">
    <location>
        <begin position="418"/>
        <end position="439"/>
    </location>
</feature>
<protein>
    <submittedName>
        <fullName evidence="5">MFS general substrate transporter</fullName>
    </submittedName>
</protein>
<keyword evidence="6" id="KW-1185">Reference proteome</keyword>
<feature type="compositionally biased region" description="Polar residues" evidence="3">
    <location>
        <begin position="11"/>
        <end position="20"/>
    </location>
</feature>
<feature type="transmembrane region" description="Helical" evidence="4">
    <location>
        <begin position="353"/>
        <end position="378"/>
    </location>
</feature>
<sequence length="452" mass="48668">MEKAEVPQLHPNPSSRSSPGAQDPPLSRTKSTTGTAIGRIASHLSTRSISNPGPPPDGGLRAWTQVVCAWLAILNTWGFVNSFGAFQTYYDSILPEPSSTISWIGSTQACLLFLVGIFSGRALDAGLFRPTVMIGIAIQLLGIFALSGAKNYWQILLTQGICTGIGGGIFFVPMMGLVSTYFAKNRGMAIGIVTTGNSAGGIVYPVVVRQLLDQIGFGWTVRVLGFINIICLAVAFAFMKPRLPPRKSGPLVDMDVFKDVPYMLHILGMCFIMPPVYFVFYYIASFARDELGMPYTTSLNLVIIVNGVGLPARILPGYVADRYIGVLNTFIICVFINIIIFYSWLGVNSIPSYYAFAVLYGIFGASFQSLFPTTIAVLSNDITKTGTRLGMAFLTISFSALAGGPLSGALLQAAGGKYYAPIVWAGTTTAVGLCLVVSARCCKHGWRFKVRC</sequence>
<dbReference type="InterPro" id="IPR011701">
    <property type="entry name" value="MFS"/>
</dbReference>
<feature type="transmembrane region" description="Helical" evidence="4">
    <location>
        <begin position="100"/>
        <end position="120"/>
    </location>
</feature>
<comment type="subcellular location">
    <subcellularLocation>
        <location evidence="1">Membrane</location>
        <topology evidence="1">Multi-pass membrane protein</topology>
    </subcellularLocation>
</comment>
<feature type="transmembrane region" description="Helical" evidence="4">
    <location>
        <begin position="152"/>
        <end position="175"/>
    </location>
</feature>
<dbReference type="OrthoDB" id="6499973at2759"/>
<organism evidence="5 6">
    <name type="scientific">Lophiostoma macrostomum CBS 122681</name>
    <dbReference type="NCBI Taxonomy" id="1314788"/>
    <lineage>
        <taxon>Eukaryota</taxon>
        <taxon>Fungi</taxon>
        <taxon>Dikarya</taxon>
        <taxon>Ascomycota</taxon>
        <taxon>Pezizomycotina</taxon>
        <taxon>Dothideomycetes</taxon>
        <taxon>Pleosporomycetidae</taxon>
        <taxon>Pleosporales</taxon>
        <taxon>Lophiostomataceae</taxon>
        <taxon>Lophiostoma</taxon>
    </lineage>
</organism>
<evidence type="ECO:0000256" key="3">
    <source>
        <dbReference type="SAM" id="MobiDB-lite"/>
    </source>
</evidence>
<dbReference type="InterPro" id="IPR036259">
    <property type="entry name" value="MFS_trans_sf"/>
</dbReference>
<accession>A0A6A6T954</accession>
<evidence type="ECO:0000313" key="5">
    <source>
        <dbReference type="EMBL" id="KAF2655388.1"/>
    </source>
</evidence>
<evidence type="ECO:0000256" key="4">
    <source>
        <dbReference type="SAM" id="Phobius"/>
    </source>
</evidence>
<dbReference type="PANTHER" id="PTHR11360:SF130">
    <property type="entry name" value="MAJOR FACILITATOR SUPERFAMILY (MFS) PROFILE DOMAIN-CONTAINING PROTEIN-RELATED"/>
    <property type="match status" value="1"/>
</dbReference>
<feature type="transmembrane region" description="Helical" evidence="4">
    <location>
        <begin position="260"/>
        <end position="283"/>
    </location>
</feature>
<comment type="similarity">
    <text evidence="2">Belongs to the major facilitator superfamily. Monocarboxylate porter (TC 2.A.1.13) family.</text>
</comment>
<feature type="transmembrane region" description="Helical" evidence="4">
    <location>
        <begin position="62"/>
        <end position="80"/>
    </location>
</feature>
<dbReference type="GO" id="GO:0022857">
    <property type="term" value="F:transmembrane transporter activity"/>
    <property type="evidence" value="ECO:0007669"/>
    <property type="project" value="InterPro"/>
</dbReference>